<evidence type="ECO:0000256" key="5">
    <source>
        <dbReference type="ARBA" id="ARBA00049117"/>
    </source>
</evidence>
<dbReference type="RefSeq" id="WP_036905645.1">
    <property type="nucleotide sequence ID" value="NZ_CP138967.1"/>
</dbReference>
<evidence type="ECO:0000256" key="3">
    <source>
        <dbReference type="ARBA" id="ARBA00023186"/>
    </source>
</evidence>
<name>A0A0A2C685_PROMR</name>
<keyword evidence="1" id="KW-0547">Nucleotide-binding</keyword>
<feature type="domain" description="CobW C-terminal" evidence="6">
    <location>
        <begin position="366"/>
        <end position="459"/>
    </location>
</feature>
<evidence type="ECO:0000259" key="6">
    <source>
        <dbReference type="SMART" id="SM00833"/>
    </source>
</evidence>
<keyword evidence="2" id="KW-0378">Hydrolase</keyword>
<dbReference type="GO" id="GO:0016787">
    <property type="term" value="F:hydrolase activity"/>
    <property type="evidence" value="ECO:0007669"/>
    <property type="project" value="UniProtKB-KW"/>
</dbReference>
<reference evidence="8" key="1">
    <citation type="journal article" date="2014" name="Sci. Data">
        <title>Genomes of diverse isolates of the marine cyanobacterium Prochlorococcus.</title>
        <authorList>
            <person name="Biller S."/>
            <person name="Berube P."/>
            <person name="Thompson J."/>
            <person name="Kelly L."/>
            <person name="Roggensack S."/>
            <person name="Awad L."/>
            <person name="Roache-Johnson K."/>
            <person name="Ding H."/>
            <person name="Giovannoni S.J."/>
            <person name="Moore L.R."/>
            <person name="Chisholm S.W."/>
        </authorList>
    </citation>
    <scope>NUCLEOTIDE SEQUENCE [LARGE SCALE GENOMIC DNA]</scope>
    <source>
        <strain evidence="8">PAC1</strain>
    </source>
</reference>
<organism evidence="7 8">
    <name type="scientific">Prochlorococcus marinus str. PAC1</name>
    <dbReference type="NCBI Taxonomy" id="59924"/>
    <lineage>
        <taxon>Bacteria</taxon>
        <taxon>Bacillati</taxon>
        <taxon>Cyanobacteriota</taxon>
        <taxon>Cyanophyceae</taxon>
        <taxon>Synechococcales</taxon>
        <taxon>Prochlorococcaceae</taxon>
        <taxon>Prochlorococcus</taxon>
    </lineage>
</organism>
<evidence type="ECO:0000313" key="8">
    <source>
        <dbReference type="Proteomes" id="UP000030392"/>
    </source>
</evidence>
<dbReference type="Pfam" id="PF02492">
    <property type="entry name" value="cobW"/>
    <property type="match status" value="1"/>
</dbReference>
<dbReference type="Gene3D" id="3.40.50.300">
    <property type="entry name" value="P-loop containing nucleotide triphosphate hydrolases"/>
    <property type="match status" value="1"/>
</dbReference>
<dbReference type="CDD" id="cd03112">
    <property type="entry name" value="CobW-like"/>
    <property type="match status" value="1"/>
</dbReference>
<comment type="catalytic activity">
    <reaction evidence="5">
        <text>GTP + H2O = GDP + phosphate + H(+)</text>
        <dbReference type="Rhea" id="RHEA:19669"/>
        <dbReference type="ChEBI" id="CHEBI:15377"/>
        <dbReference type="ChEBI" id="CHEBI:15378"/>
        <dbReference type="ChEBI" id="CHEBI:37565"/>
        <dbReference type="ChEBI" id="CHEBI:43474"/>
        <dbReference type="ChEBI" id="CHEBI:58189"/>
    </reaction>
    <physiologicalReaction direction="left-to-right" evidence="5">
        <dbReference type="Rhea" id="RHEA:19670"/>
    </physiologicalReaction>
</comment>
<dbReference type="GO" id="GO:0000166">
    <property type="term" value="F:nucleotide binding"/>
    <property type="evidence" value="ECO:0007669"/>
    <property type="project" value="UniProtKB-KW"/>
</dbReference>
<dbReference type="AlphaFoldDB" id="A0A0A2C685"/>
<dbReference type="PANTHER" id="PTHR13748">
    <property type="entry name" value="COBW-RELATED"/>
    <property type="match status" value="1"/>
</dbReference>
<dbReference type="SUPFAM" id="SSF90002">
    <property type="entry name" value="Hypothetical protein YjiA, C-terminal domain"/>
    <property type="match status" value="1"/>
</dbReference>
<dbReference type="Gene3D" id="3.30.1220.10">
    <property type="entry name" value="CobW-like, C-terminal domain"/>
    <property type="match status" value="1"/>
</dbReference>
<evidence type="ECO:0000256" key="2">
    <source>
        <dbReference type="ARBA" id="ARBA00022801"/>
    </source>
</evidence>
<dbReference type="InterPro" id="IPR051316">
    <property type="entry name" value="Zinc-reg_GTPase_activator"/>
</dbReference>
<protein>
    <submittedName>
        <fullName evidence="7">Putative metal chaperone</fullName>
    </submittedName>
</protein>
<dbReference type="GO" id="GO:0005737">
    <property type="term" value="C:cytoplasm"/>
    <property type="evidence" value="ECO:0007669"/>
    <property type="project" value="TreeGrafter"/>
</dbReference>
<proteinExistence type="inferred from homology"/>
<dbReference type="SUPFAM" id="SSF52540">
    <property type="entry name" value="P-loop containing nucleoside triphosphate hydrolases"/>
    <property type="match status" value="1"/>
</dbReference>
<dbReference type="InterPro" id="IPR011629">
    <property type="entry name" value="CobW-like_C"/>
</dbReference>
<evidence type="ECO:0000256" key="4">
    <source>
        <dbReference type="ARBA" id="ARBA00034320"/>
    </source>
</evidence>
<dbReference type="Proteomes" id="UP000030392">
    <property type="component" value="Unassembled WGS sequence"/>
</dbReference>
<dbReference type="InterPro" id="IPR036627">
    <property type="entry name" value="CobW-likC_sf"/>
</dbReference>
<sequence length="460" mass="51746">MSIKEKVPVTILTGFLGSGKTTLLNRILSEEHGKKIAVIENEYGEVGIDQGLVINADEEVFEMSNGCICCTVRGDLIRVLGNLMKRRDKFDYVLVETTGLADPGPVAQTFFMDDEIREEFSLDGIVTLVDAAHIEQQLGRSDESSEQVAFADVLVLNKTDLVSDESLDNLESRLRDMNRMARVIRSKQADVSIDTVLNLSAFDLDQVLQRRPTFLEPEYPFEWTGFFSLEKGRYELTLEEGPDPTMSLVQLLDQGKDETALNTGAESCVRLYAEQEQPLEPGDIVPVGKHVSLQLQSEGTKSFFIDVDKARDIGLFTQHTAEEFNMKLTKVNTPSTDEIDNDQNISTISPIAERVWVAEHEHDDEVGSIAIEREGDVDPEKLNRWLSRLLSEKGVDIFRTKGFISYAGESKRIVFQGVHMLFTAQPDKEWGNEPRRNQLVFIGRNLDAAEMSREFDKCLA</sequence>
<dbReference type="EMBL" id="JNAX01000010">
    <property type="protein sequence ID" value="KGG21022.1"/>
    <property type="molecule type" value="Genomic_DNA"/>
</dbReference>
<dbReference type="Pfam" id="PF07683">
    <property type="entry name" value="CobW_C"/>
    <property type="match status" value="1"/>
</dbReference>
<comment type="similarity">
    <text evidence="4">Belongs to the SIMIBI class G3E GTPase family. ZNG1 subfamily.</text>
</comment>
<keyword evidence="3" id="KW-0143">Chaperone</keyword>
<evidence type="ECO:0000256" key="1">
    <source>
        <dbReference type="ARBA" id="ARBA00022741"/>
    </source>
</evidence>
<dbReference type="PANTHER" id="PTHR13748:SF62">
    <property type="entry name" value="COBW DOMAIN-CONTAINING PROTEIN"/>
    <property type="match status" value="1"/>
</dbReference>
<comment type="caution">
    <text evidence="7">The sequence shown here is derived from an EMBL/GenBank/DDBJ whole genome shotgun (WGS) entry which is preliminary data.</text>
</comment>
<gene>
    <name evidence="7" type="ORF">EV03_0962</name>
</gene>
<accession>A0A0A2C685</accession>
<dbReference type="InterPro" id="IPR003495">
    <property type="entry name" value="CobW/HypB/UreG_nucleotide-bd"/>
</dbReference>
<dbReference type="SMART" id="SM00833">
    <property type="entry name" value="CobW_C"/>
    <property type="match status" value="1"/>
</dbReference>
<dbReference type="InterPro" id="IPR027417">
    <property type="entry name" value="P-loop_NTPase"/>
</dbReference>
<evidence type="ECO:0000313" key="7">
    <source>
        <dbReference type="EMBL" id="KGG21022.1"/>
    </source>
</evidence>